<reference evidence="15" key="1">
    <citation type="submission" date="2023-05" db="EMBL/GenBank/DDBJ databases">
        <authorList>
            <person name="Du J."/>
        </authorList>
    </citation>
    <scope>NUCLEOTIDE SEQUENCE</scope>
    <source>
        <strain evidence="15">UMB1064</strain>
    </source>
</reference>
<dbReference type="GO" id="GO:0005524">
    <property type="term" value="F:ATP binding"/>
    <property type="evidence" value="ECO:0007669"/>
    <property type="project" value="UniProtKB-UniRule"/>
</dbReference>
<dbReference type="GO" id="GO:0005829">
    <property type="term" value="C:cytosol"/>
    <property type="evidence" value="ECO:0007669"/>
    <property type="project" value="TreeGrafter"/>
</dbReference>
<dbReference type="FunFam" id="3.30.54.20:FF:000001">
    <property type="entry name" value="Alanine--tRNA ligase"/>
    <property type="match status" value="1"/>
</dbReference>
<dbReference type="InterPro" id="IPR002318">
    <property type="entry name" value="Ala-tRNA-lgiase_IIc"/>
</dbReference>
<evidence type="ECO:0000256" key="4">
    <source>
        <dbReference type="ARBA" id="ARBA00022723"/>
    </source>
</evidence>
<dbReference type="InterPro" id="IPR023033">
    <property type="entry name" value="Ala_tRNA_ligase_euk/bac"/>
</dbReference>
<comment type="similarity">
    <text evidence="1 13">Belongs to the class-II aminoacyl-tRNA synthetase family.</text>
</comment>
<keyword evidence="3 13" id="KW-0436">Ligase</keyword>
<dbReference type="Gene3D" id="2.40.30.130">
    <property type="match status" value="1"/>
</dbReference>
<evidence type="ECO:0000256" key="12">
    <source>
        <dbReference type="ARBA" id="ARBA00048300"/>
    </source>
</evidence>
<dbReference type="Pfam" id="PF02272">
    <property type="entry name" value="DHHA1"/>
    <property type="match status" value="1"/>
</dbReference>
<feature type="binding site" evidence="13">
    <location>
        <position position="675"/>
    </location>
    <ligand>
        <name>Zn(2+)</name>
        <dbReference type="ChEBI" id="CHEBI:29105"/>
    </ligand>
</feature>
<comment type="subcellular location">
    <subcellularLocation>
        <location evidence="13">Cytoplasm</location>
    </subcellularLocation>
</comment>
<comment type="catalytic activity">
    <reaction evidence="12 13">
        <text>tRNA(Ala) + L-alanine + ATP = L-alanyl-tRNA(Ala) + AMP + diphosphate</text>
        <dbReference type="Rhea" id="RHEA:12540"/>
        <dbReference type="Rhea" id="RHEA-COMP:9657"/>
        <dbReference type="Rhea" id="RHEA-COMP:9923"/>
        <dbReference type="ChEBI" id="CHEBI:30616"/>
        <dbReference type="ChEBI" id="CHEBI:33019"/>
        <dbReference type="ChEBI" id="CHEBI:57972"/>
        <dbReference type="ChEBI" id="CHEBI:78442"/>
        <dbReference type="ChEBI" id="CHEBI:78497"/>
        <dbReference type="ChEBI" id="CHEBI:456215"/>
        <dbReference type="EC" id="6.1.1.7"/>
    </reaction>
</comment>
<dbReference type="GO" id="GO:0008270">
    <property type="term" value="F:zinc ion binding"/>
    <property type="evidence" value="ECO:0007669"/>
    <property type="project" value="UniProtKB-UniRule"/>
</dbReference>
<dbReference type="GO" id="GO:0000049">
    <property type="term" value="F:tRNA binding"/>
    <property type="evidence" value="ECO:0007669"/>
    <property type="project" value="UniProtKB-KW"/>
</dbReference>
<evidence type="ECO:0000256" key="9">
    <source>
        <dbReference type="ARBA" id="ARBA00022917"/>
    </source>
</evidence>
<evidence type="ECO:0000313" key="16">
    <source>
        <dbReference type="Proteomes" id="UP001223646"/>
    </source>
</evidence>
<dbReference type="InterPro" id="IPR018165">
    <property type="entry name" value="Ala-tRNA-synth_IIc_core"/>
</dbReference>
<dbReference type="PRINTS" id="PR00980">
    <property type="entry name" value="TRNASYNTHALA"/>
</dbReference>
<dbReference type="PANTHER" id="PTHR11777">
    <property type="entry name" value="ALANYL-TRNA SYNTHETASE"/>
    <property type="match status" value="1"/>
</dbReference>
<dbReference type="InterPro" id="IPR050058">
    <property type="entry name" value="Ala-tRNA_ligase"/>
</dbReference>
<evidence type="ECO:0000256" key="8">
    <source>
        <dbReference type="ARBA" id="ARBA00022884"/>
    </source>
</evidence>
<dbReference type="CDD" id="cd00673">
    <property type="entry name" value="AlaRS_core"/>
    <property type="match status" value="1"/>
</dbReference>
<dbReference type="InterPro" id="IPR018164">
    <property type="entry name" value="Ala-tRNA-synth_IIc_N"/>
</dbReference>
<dbReference type="InterPro" id="IPR009000">
    <property type="entry name" value="Transl_B-barrel_sf"/>
</dbReference>
<reference evidence="15" key="2">
    <citation type="submission" date="2024-05" db="EMBL/GenBank/DDBJ databases">
        <authorList>
            <person name="Wolfe A."/>
        </authorList>
    </citation>
    <scope>NUCLEOTIDE SEQUENCE</scope>
    <source>
        <strain evidence="15">UMB1064</strain>
    </source>
</reference>
<dbReference type="SUPFAM" id="SSF50447">
    <property type="entry name" value="Translation proteins"/>
    <property type="match status" value="1"/>
</dbReference>
<name>A0AAW9SV94_CORAY</name>
<dbReference type="Gene3D" id="3.10.310.40">
    <property type="match status" value="1"/>
</dbReference>
<dbReference type="Pfam" id="PF07973">
    <property type="entry name" value="tRNA_SAD"/>
    <property type="match status" value="1"/>
</dbReference>
<dbReference type="FunFam" id="3.10.310.40:FF:000001">
    <property type="entry name" value="Alanine--tRNA ligase"/>
    <property type="match status" value="1"/>
</dbReference>
<feature type="binding site" evidence="13">
    <location>
        <position position="576"/>
    </location>
    <ligand>
        <name>Zn(2+)</name>
        <dbReference type="ChEBI" id="CHEBI:29105"/>
    </ligand>
</feature>
<dbReference type="SUPFAM" id="SSF55186">
    <property type="entry name" value="ThrRS/AlaRS common domain"/>
    <property type="match status" value="1"/>
</dbReference>
<keyword evidence="2 13" id="KW-0820">tRNA-binding</keyword>
<dbReference type="InterPro" id="IPR018162">
    <property type="entry name" value="Ala-tRNA-ligase_IIc_anticod-bd"/>
</dbReference>
<dbReference type="EC" id="6.1.1.7" evidence="13"/>
<dbReference type="EMBL" id="JASOOY020000035">
    <property type="protein sequence ID" value="MEO3718168.1"/>
    <property type="molecule type" value="Genomic_DNA"/>
</dbReference>
<dbReference type="SUPFAM" id="SSF55681">
    <property type="entry name" value="Class II aaRS and biotin synthetases"/>
    <property type="match status" value="1"/>
</dbReference>
<dbReference type="PROSITE" id="PS50860">
    <property type="entry name" value="AA_TRNA_LIGASE_II_ALA"/>
    <property type="match status" value="1"/>
</dbReference>
<evidence type="ECO:0000256" key="2">
    <source>
        <dbReference type="ARBA" id="ARBA00022555"/>
    </source>
</evidence>
<dbReference type="HAMAP" id="MF_00036_B">
    <property type="entry name" value="Ala_tRNA_synth_B"/>
    <property type="match status" value="1"/>
</dbReference>
<dbReference type="Gene3D" id="3.30.980.10">
    <property type="entry name" value="Threonyl-trna Synthetase, Chain A, domain 2"/>
    <property type="match status" value="1"/>
</dbReference>
<dbReference type="RefSeq" id="WP_284826996.1">
    <property type="nucleotide sequence ID" value="NZ_JASOOY020000035.1"/>
</dbReference>
<comment type="cofactor">
    <cofactor evidence="13">
        <name>Zn(2+)</name>
        <dbReference type="ChEBI" id="CHEBI:29105"/>
    </cofactor>
    <text evidence="13">Binds 1 zinc ion per subunit.</text>
</comment>
<dbReference type="InterPro" id="IPR018163">
    <property type="entry name" value="Thr/Ala-tRNA-synth_IIc_edit"/>
</dbReference>
<evidence type="ECO:0000256" key="6">
    <source>
        <dbReference type="ARBA" id="ARBA00022833"/>
    </source>
</evidence>
<evidence type="ECO:0000259" key="14">
    <source>
        <dbReference type="PROSITE" id="PS50860"/>
    </source>
</evidence>
<evidence type="ECO:0000256" key="5">
    <source>
        <dbReference type="ARBA" id="ARBA00022741"/>
    </source>
</evidence>
<keyword evidence="9 13" id="KW-0648">Protein biosynthesis</keyword>
<dbReference type="Pfam" id="PF01411">
    <property type="entry name" value="tRNA-synt_2c"/>
    <property type="match status" value="1"/>
</dbReference>
<evidence type="ECO:0000256" key="10">
    <source>
        <dbReference type="ARBA" id="ARBA00023146"/>
    </source>
</evidence>
<evidence type="ECO:0000256" key="13">
    <source>
        <dbReference type="HAMAP-Rule" id="MF_00036"/>
    </source>
</evidence>
<keyword evidence="6 13" id="KW-0862">Zinc</keyword>
<gene>
    <name evidence="13 15" type="primary">alaS</name>
    <name evidence="15" type="ORF">QP460_011335</name>
</gene>
<dbReference type="AlphaFoldDB" id="A0AAW9SV94"/>
<dbReference type="PANTHER" id="PTHR11777:SF9">
    <property type="entry name" value="ALANINE--TRNA LIGASE, CYTOPLASMIC"/>
    <property type="match status" value="1"/>
</dbReference>
<dbReference type="GO" id="GO:0002161">
    <property type="term" value="F:aminoacyl-tRNA deacylase activity"/>
    <property type="evidence" value="ECO:0007669"/>
    <property type="project" value="TreeGrafter"/>
</dbReference>
<dbReference type="NCBIfam" id="TIGR00344">
    <property type="entry name" value="alaS"/>
    <property type="match status" value="1"/>
</dbReference>
<comment type="caution">
    <text evidence="15">The sequence shown here is derived from an EMBL/GenBank/DDBJ whole genome shotgun (WGS) entry which is preliminary data.</text>
</comment>
<dbReference type="GO" id="GO:0006419">
    <property type="term" value="P:alanyl-tRNA aminoacylation"/>
    <property type="evidence" value="ECO:0007669"/>
    <property type="project" value="UniProtKB-UniRule"/>
</dbReference>
<keyword evidence="4 13" id="KW-0479">Metal-binding</keyword>
<feature type="binding site" evidence="13">
    <location>
        <position position="572"/>
    </location>
    <ligand>
        <name>Zn(2+)</name>
        <dbReference type="ChEBI" id="CHEBI:29105"/>
    </ligand>
</feature>
<dbReference type="Gene3D" id="3.30.930.10">
    <property type="entry name" value="Bira Bifunctional Protein, Domain 2"/>
    <property type="match status" value="1"/>
</dbReference>
<evidence type="ECO:0000313" key="15">
    <source>
        <dbReference type="EMBL" id="MEO3718168.1"/>
    </source>
</evidence>
<dbReference type="InterPro" id="IPR045864">
    <property type="entry name" value="aa-tRNA-synth_II/BPL/LPL"/>
</dbReference>
<protein>
    <recommendedName>
        <fullName evidence="13">Alanine--tRNA ligase</fullName>
        <ecNumber evidence="13">6.1.1.7</ecNumber>
    </recommendedName>
    <alternativeName>
        <fullName evidence="13">Alanyl-tRNA synthetase</fullName>
        <shortName evidence="13">AlaRS</shortName>
    </alternativeName>
</protein>
<proteinExistence type="inferred from homology"/>
<keyword evidence="10 13" id="KW-0030">Aminoacyl-tRNA synthetase</keyword>
<comment type="function">
    <text evidence="11 13">Catalyzes the attachment of alanine to tRNA(Ala) in a two-step reaction: alanine is first activated by ATP to form Ala-AMP and then transferred to the acceptor end of tRNA(Ala). Also edits incorrectly charged Ser-tRNA(Ala) and Gly-tRNA(Ala) via its editing domain.</text>
</comment>
<comment type="domain">
    <text evidence="13">Consists of three domains; the N-terminal catalytic domain, the editing domain and the C-terminal C-Ala domain. The editing domain removes incorrectly charged amino acids, while the C-Ala domain, along with tRNA(Ala), serves as a bridge to cooperatively bring together the editing and aminoacylation centers thus stimulating deacylation of misacylated tRNAs.</text>
</comment>
<dbReference type="SUPFAM" id="SSF101353">
    <property type="entry name" value="Putative anticodon-binding domain of alanyl-tRNA synthetase (AlaRS)"/>
    <property type="match status" value="1"/>
</dbReference>
<dbReference type="InterPro" id="IPR012947">
    <property type="entry name" value="tRNA_SAD"/>
</dbReference>
<feature type="domain" description="Alanyl-transfer RNA synthetases family profile" evidence="14">
    <location>
        <begin position="1"/>
        <end position="718"/>
    </location>
</feature>
<dbReference type="Proteomes" id="UP001223646">
    <property type="component" value="Unassembled WGS sequence"/>
</dbReference>
<evidence type="ECO:0000256" key="11">
    <source>
        <dbReference type="ARBA" id="ARBA00024779"/>
    </source>
</evidence>
<evidence type="ECO:0000256" key="7">
    <source>
        <dbReference type="ARBA" id="ARBA00022840"/>
    </source>
</evidence>
<dbReference type="FunFam" id="3.30.930.10:FF:000004">
    <property type="entry name" value="Alanine--tRNA ligase"/>
    <property type="match status" value="1"/>
</dbReference>
<dbReference type="FunFam" id="3.30.980.10:FF:000004">
    <property type="entry name" value="Alanine--tRNA ligase, cytoplasmic"/>
    <property type="match status" value="1"/>
</dbReference>
<dbReference type="SMART" id="SM00863">
    <property type="entry name" value="tRNA_SAD"/>
    <property type="match status" value="1"/>
</dbReference>
<keyword evidence="7 13" id="KW-0067">ATP-binding</keyword>
<keyword evidence="13" id="KW-0963">Cytoplasm</keyword>
<accession>A0AAW9SV94</accession>
<keyword evidence="5 13" id="KW-0547">Nucleotide-binding</keyword>
<dbReference type="Gene3D" id="3.30.54.20">
    <property type="match status" value="1"/>
</dbReference>
<organism evidence="15 16">
    <name type="scientific">Corynebacterium amycolatum</name>
    <dbReference type="NCBI Taxonomy" id="43765"/>
    <lineage>
        <taxon>Bacteria</taxon>
        <taxon>Bacillati</taxon>
        <taxon>Actinomycetota</taxon>
        <taxon>Actinomycetes</taxon>
        <taxon>Mycobacteriales</taxon>
        <taxon>Corynebacteriaceae</taxon>
        <taxon>Corynebacterium</taxon>
    </lineage>
</organism>
<evidence type="ECO:0000256" key="3">
    <source>
        <dbReference type="ARBA" id="ARBA00022598"/>
    </source>
</evidence>
<evidence type="ECO:0000256" key="1">
    <source>
        <dbReference type="ARBA" id="ARBA00008226"/>
    </source>
</evidence>
<sequence>MQTHEIRNRFIQHFVKAGHTEVPSASLVLDDPNLLFVNAGMVPFKPYFLGNETPDFSTATSIQKCVRTLDIEEVGITTRHNTFFQMAGNFSFGNYFKEGAITHAWSLLTGAVEDGGFGIPAEKLWVTVFLDDDEAHDIWHEKVGVPEERIQRRGMADNYWSMGVPGPCGPCSEIFYDRGSEYGADGGPEADEDRYIEIWNLVFMENERGEGTGKDSFEILGPLPKKNIDTGMGIERVAFLLQGVDNVYETDLLRPVIDEAERLTGSKYSSNHQDNIRFRVIADHSRTGLMLMLDGVTPSNSDRGYILRRLLRRIIRSARLLGANGPVLEKLIGIAAETMTPSYPEIAENWNRIRRVAVAEEKTFTKTLSAGEELFERAATKAKAEGKTVLSGHDAFTLHDTHGFPIDLTIEMAEEAGLTIDREEFDREMAEQRARAKADSQAKKQSHTDLHVYREFIDEHPTSFTGYDRLADESTILGIIADGQKQAFAAEGDEIEVILDRTPLYAEAGGQLADRGRIVTDSGAVVHINDVQKVGKKLWLHKGIVTAGEFTPGVSAEALVDEQWRHGARQAHTATHLIHGALRQVLGDTATQAGSMNKPGYLRFDFKYGEQLTPEQLREIEQITNEAVDNDWAVNTAEMPLEEAKAAGAMALFNENYGDIVRVVEVGGPFSIELCGGTHVSHSSQIGPVAVLGESSVGSGVRRIEAYSGIDSFRYLSTERLLAERLATEFKAPSAELPDRIAALAEKLKAAEKQLADFKAGQLLANAASHLESARTIGDVTYLGLKLPDGTEMKDIRSLANDLAKRLADRPSVIALISNAGGKVPFVASVSDEAVNRGIKAGDLVKLMGAEVGGKGGGKPAMAQGSGSDTSGIDAALAAVEAELSK</sequence>
<keyword evidence="8 13" id="KW-0694">RNA-binding</keyword>
<dbReference type="GO" id="GO:0004813">
    <property type="term" value="F:alanine-tRNA ligase activity"/>
    <property type="evidence" value="ECO:0007669"/>
    <property type="project" value="UniProtKB-UniRule"/>
</dbReference>
<feature type="binding site" evidence="13">
    <location>
        <position position="679"/>
    </location>
    <ligand>
        <name>Zn(2+)</name>
        <dbReference type="ChEBI" id="CHEBI:29105"/>
    </ligand>
</feature>
<dbReference type="InterPro" id="IPR003156">
    <property type="entry name" value="DHHA1_dom"/>
</dbReference>